<comment type="caution">
    <text evidence="2">The sequence shown here is derived from an EMBL/GenBank/DDBJ whole genome shotgun (WGS) entry which is preliminary data.</text>
</comment>
<evidence type="ECO:0000313" key="3">
    <source>
        <dbReference type="Proteomes" id="UP001189429"/>
    </source>
</evidence>
<feature type="compositionally biased region" description="Basic and acidic residues" evidence="1">
    <location>
        <begin position="159"/>
        <end position="170"/>
    </location>
</feature>
<keyword evidence="3" id="KW-1185">Reference proteome</keyword>
<dbReference type="Proteomes" id="UP001189429">
    <property type="component" value="Unassembled WGS sequence"/>
</dbReference>
<dbReference type="EMBL" id="CAUYUJ010021755">
    <property type="protein sequence ID" value="CAK0906847.1"/>
    <property type="molecule type" value="Genomic_DNA"/>
</dbReference>
<gene>
    <name evidence="2" type="ORF">PCOR1329_LOCUS82031</name>
</gene>
<proteinExistence type="predicted"/>
<protein>
    <submittedName>
        <fullName evidence="2">Uncharacterized protein</fullName>
    </submittedName>
</protein>
<reference evidence="2" key="1">
    <citation type="submission" date="2023-10" db="EMBL/GenBank/DDBJ databases">
        <authorList>
            <person name="Chen Y."/>
            <person name="Shah S."/>
            <person name="Dougan E. K."/>
            <person name="Thang M."/>
            <person name="Chan C."/>
        </authorList>
    </citation>
    <scope>NUCLEOTIDE SEQUENCE [LARGE SCALE GENOMIC DNA]</scope>
</reference>
<sequence length="200" mass="21541">GAAAAHWGPLAGPSAFLAAPRGEGRAGGLLAAACAELPRAPGSVRRAAEADRWFGASPPSLPTSFGGHEPAAAQTPEQALSHAKMGLWTTCVAFSAATAHFLSVWVTYKVELDHKHHREHELELEQGRHLDDPHHRRHLRRHLKKRGRGAAALLPPQQVDRDPPFEEAKHAAMKWTLQQAEETRRARAGHEAPGPGVTAA</sequence>
<feature type="region of interest" description="Disordered" evidence="1">
    <location>
        <begin position="143"/>
        <end position="200"/>
    </location>
</feature>
<evidence type="ECO:0000256" key="1">
    <source>
        <dbReference type="SAM" id="MobiDB-lite"/>
    </source>
</evidence>
<name>A0ABN9Y6Y1_9DINO</name>
<feature type="compositionally biased region" description="Basic and acidic residues" evidence="1">
    <location>
        <begin position="181"/>
        <end position="190"/>
    </location>
</feature>
<feature type="non-terminal residue" evidence="2">
    <location>
        <position position="1"/>
    </location>
</feature>
<organism evidence="2 3">
    <name type="scientific">Prorocentrum cordatum</name>
    <dbReference type="NCBI Taxonomy" id="2364126"/>
    <lineage>
        <taxon>Eukaryota</taxon>
        <taxon>Sar</taxon>
        <taxon>Alveolata</taxon>
        <taxon>Dinophyceae</taxon>
        <taxon>Prorocentrales</taxon>
        <taxon>Prorocentraceae</taxon>
        <taxon>Prorocentrum</taxon>
    </lineage>
</organism>
<evidence type="ECO:0000313" key="2">
    <source>
        <dbReference type="EMBL" id="CAK0906847.1"/>
    </source>
</evidence>
<accession>A0ABN9Y6Y1</accession>